<dbReference type="InterPro" id="IPR050708">
    <property type="entry name" value="T6SS_VgrG/RHS"/>
</dbReference>
<feature type="chain" id="PRO_5041688299" evidence="2">
    <location>
        <begin position="22"/>
        <end position="851"/>
    </location>
</feature>
<keyword evidence="2" id="KW-0732">Signal</keyword>
<evidence type="ECO:0000256" key="1">
    <source>
        <dbReference type="ARBA" id="ARBA00022737"/>
    </source>
</evidence>
<sequence>MRCLWRCVSLVVAMLCGEAWAGIGNLWYDGPYVGDSPEAACAPVMARNGWELDHIDMMLSRGEAACKPTYESAMRTWGYYTWTVAFFNGGACAPGYTQLPDGNCEPSRSPERSCAVGHPVLPGTGTKVLNERDDSGNSELPLARSYRSNVLFGGASGTGQWTFNWQRRLDPAMSLSMYAPSVRVLREDGSVLTFRKDATGWVAVGTRDSVQPSYDANGYITDWKYIVASTGVIERYDAWGKLVKVEERNGRSTVLAYNSKNLLSQVKAISGRSLTFAYDSQGRIASATAPDGAITGYAYNTAGMLSKVTWPDNATRQYVYEDTRFPTALTGVIDEAGVRYATYAYDDQGRAITSELTAGADRYQFQYQTNGQTTVLTPDGGSSVYSFLKQNGVLLSTGVSGSCPLCGSTAQSTSYDTNGNATRKVGYDGSVTTYAYDSLGRQVLRIDSAETANATTTTTEWHPSWNLPVRAASPGKLETFAYDAVGNLMSYTTVATNDASGAAGFNATPTGDVLKTDWIYDSAGRLAAASESTGSAATGTWALTYDAQGNIQTFTDPDGRTANAVKYDTAGRLLEAVNTDGERVKYSYNARGLLLSYDVDGAIVSYDYDTNGLLTAIRGPGDYYFGFKYDAAHRLIALLTPVGQAALASTANPIQTAKLAANKQAQHTAKRPIIERLWITVKSWFSKLLSFLIGSATANPLLGEIQVVPPIPAHVGGGIGGTSSGDPDLDALQGTSRPMPQRDPLLNEFIKMVRNITGTNQSTSEACEDDSRCQSAKQDASSLYWTLTQKRIPQYLSGGTGGHDAGHYKAIIERQNGLRKAIKKVKLYCRPLPAELPEWEHVANQEIPILH</sequence>
<dbReference type="Gene3D" id="2.180.10.10">
    <property type="entry name" value="RHS repeat-associated core"/>
    <property type="match status" value="2"/>
</dbReference>
<keyword evidence="1" id="KW-0677">Repeat</keyword>
<organism evidence="5 6">
    <name type="scientific">Ralstonia solanacearum</name>
    <name type="common">Pseudomonas solanacearum</name>
    <dbReference type="NCBI Taxonomy" id="305"/>
    <lineage>
        <taxon>Bacteria</taxon>
        <taxon>Pseudomonadati</taxon>
        <taxon>Pseudomonadota</taxon>
        <taxon>Betaproteobacteria</taxon>
        <taxon>Burkholderiales</taxon>
        <taxon>Burkholderiaceae</taxon>
        <taxon>Ralstonia</taxon>
        <taxon>Ralstonia solanacearum species complex</taxon>
    </lineage>
</organism>
<dbReference type="PANTHER" id="PTHR32305:SF15">
    <property type="entry name" value="PROTEIN RHSA-RELATED"/>
    <property type="match status" value="1"/>
</dbReference>
<dbReference type="PANTHER" id="PTHR32305">
    <property type="match status" value="1"/>
</dbReference>
<protein>
    <submittedName>
        <fullName evidence="5">RHS repeat protein</fullName>
    </submittedName>
</protein>
<name>A0AA92EIB2_RALSL</name>
<feature type="signal peptide" evidence="2">
    <location>
        <begin position="1"/>
        <end position="21"/>
    </location>
</feature>
<feature type="domain" description="Teneurin-like YD-shell" evidence="4">
    <location>
        <begin position="200"/>
        <end position="376"/>
    </location>
</feature>
<feature type="domain" description="DUF6531" evidence="3">
    <location>
        <begin position="117"/>
        <end position="194"/>
    </location>
</feature>
<evidence type="ECO:0000313" key="5">
    <source>
        <dbReference type="EMBL" id="QCX51790.1"/>
    </source>
</evidence>
<dbReference type="InterPro" id="IPR031325">
    <property type="entry name" value="RHS_repeat"/>
</dbReference>
<evidence type="ECO:0000313" key="6">
    <source>
        <dbReference type="Proteomes" id="UP000310553"/>
    </source>
</evidence>
<geneLocation type="plasmid" evidence="6">
    <name>puw386</name>
</geneLocation>
<accession>A0AA92EIB2</accession>
<reference evidence="5 6" key="1">
    <citation type="submission" date="2019-04" db="EMBL/GenBank/DDBJ databases">
        <title>Complete Genome of UW386 and Higher Quality Genome of UW700.</title>
        <authorList>
            <person name="Jacobs J."/>
            <person name="Perez A."/>
            <person name="Steidl O."/>
            <person name="Allen C."/>
        </authorList>
    </citation>
    <scope>NUCLEOTIDE SEQUENCE [LARGE SCALE GENOMIC DNA]</scope>
    <source>
        <strain evidence="5 6">UW386</strain>
        <plasmid evidence="6">puw386</plasmid>
    </source>
</reference>
<dbReference type="EMBL" id="CP039340">
    <property type="protein sequence ID" value="QCX51790.1"/>
    <property type="molecule type" value="Genomic_DNA"/>
</dbReference>
<gene>
    <name evidence="5" type="ORF">E7Z57_22575</name>
</gene>
<evidence type="ECO:0000256" key="2">
    <source>
        <dbReference type="SAM" id="SignalP"/>
    </source>
</evidence>
<dbReference type="Proteomes" id="UP000310553">
    <property type="component" value="Plasmid pUW386"/>
</dbReference>
<evidence type="ECO:0000259" key="3">
    <source>
        <dbReference type="Pfam" id="PF20148"/>
    </source>
</evidence>
<dbReference type="AlphaFoldDB" id="A0AA92EIB2"/>
<feature type="domain" description="Teneurin-like YD-shell" evidence="4">
    <location>
        <begin position="514"/>
        <end position="637"/>
    </location>
</feature>
<dbReference type="InterPro" id="IPR006530">
    <property type="entry name" value="YD"/>
</dbReference>
<dbReference type="InterPro" id="IPR056823">
    <property type="entry name" value="TEN-like_YD-shell"/>
</dbReference>
<dbReference type="Pfam" id="PF05593">
    <property type="entry name" value="RHS_repeat"/>
    <property type="match status" value="1"/>
</dbReference>
<dbReference type="NCBIfam" id="TIGR01643">
    <property type="entry name" value="YD_repeat_2x"/>
    <property type="match status" value="4"/>
</dbReference>
<keyword evidence="5" id="KW-0614">Plasmid</keyword>
<evidence type="ECO:0000259" key="4">
    <source>
        <dbReference type="Pfam" id="PF25023"/>
    </source>
</evidence>
<dbReference type="Pfam" id="PF20148">
    <property type="entry name" value="DUF6531"/>
    <property type="match status" value="1"/>
</dbReference>
<proteinExistence type="predicted"/>
<dbReference type="Pfam" id="PF25023">
    <property type="entry name" value="TEN_YD-shell"/>
    <property type="match status" value="2"/>
</dbReference>
<dbReference type="InterPro" id="IPR045351">
    <property type="entry name" value="DUF6531"/>
</dbReference>